<feature type="transmembrane region" description="Helical" evidence="1">
    <location>
        <begin position="64"/>
        <end position="80"/>
    </location>
</feature>
<proteinExistence type="predicted"/>
<gene>
    <name evidence="2" type="ORF">DM02DRAFT_55996</name>
</gene>
<protein>
    <submittedName>
        <fullName evidence="2">Uncharacterized protein</fullName>
    </submittedName>
</protein>
<dbReference type="EMBL" id="KZ805311">
    <property type="protein sequence ID" value="PVI05980.1"/>
    <property type="molecule type" value="Genomic_DNA"/>
</dbReference>
<evidence type="ECO:0000256" key="1">
    <source>
        <dbReference type="SAM" id="Phobius"/>
    </source>
</evidence>
<sequence length="81" mass="8744">MYFNDTVPMTASVNLALTVFWDGADADAQESHVSCLWPVDETTTSRRTKSSGGGENTATGRTPWALWAVLGMVFATAWGVM</sequence>
<keyword evidence="3" id="KW-1185">Reference proteome</keyword>
<evidence type="ECO:0000313" key="3">
    <source>
        <dbReference type="Proteomes" id="UP000244855"/>
    </source>
</evidence>
<accession>A0A2V1E9H6</accession>
<evidence type="ECO:0000313" key="2">
    <source>
        <dbReference type="EMBL" id="PVI05980.1"/>
    </source>
</evidence>
<keyword evidence="1" id="KW-0812">Transmembrane</keyword>
<keyword evidence="1" id="KW-0472">Membrane</keyword>
<keyword evidence="1" id="KW-1133">Transmembrane helix</keyword>
<dbReference type="Proteomes" id="UP000244855">
    <property type="component" value="Unassembled WGS sequence"/>
</dbReference>
<dbReference type="AlphaFoldDB" id="A0A2V1E9H6"/>
<name>A0A2V1E9H6_9PLEO</name>
<reference evidence="2 3" key="1">
    <citation type="journal article" date="2018" name="Sci. Rep.">
        <title>Comparative genomics provides insights into the lifestyle and reveals functional heterogeneity of dark septate endophytic fungi.</title>
        <authorList>
            <person name="Knapp D.G."/>
            <person name="Nemeth J.B."/>
            <person name="Barry K."/>
            <person name="Hainaut M."/>
            <person name="Henrissat B."/>
            <person name="Johnson J."/>
            <person name="Kuo A."/>
            <person name="Lim J.H.P."/>
            <person name="Lipzen A."/>
            <person name="Nolan M."/>
            <person name="Ohm R.A."/>
            <person name="Tamas L."/>
            <person name="Grigoriev I.V."/>
            <person name="Spatafora J.W."/>
            <person name="Nagy L.G."/>
            <person name="Kovacs G.M."/>
        </authorList>
    </citation>
    <scope>NUCLEOTIDE SEQUENCE [LARGE SCALE GENOMIC DNA]</scope>
    <source>
        <strain evidence="2 3">DSE2036</strain>
    </source>
</reference>
<organism evidence="2 3">
    <name type="scientific">Periconia macrospinosa</name>
    <dbReference type="NCBI Taxonomy" id="97972"/>
    <lineage>
        <taxon>Eukaryota</taxon>
        <taxon>Fungi</taxon>
        <taxon>Dikarya</taxon>
        <taxon>Ascomycota</taxon>
        <taxon>Pezizomycotina</taxon>
        <taxon>Dothideomycetes</taxon>
        <taxon>Pleosporomycetidae</taxon>
        <taxon>Pleosporales</taxon>
        <taxon>Massarineae</taxon>
        <taxon>Periconiaceae</taxon>
        <taxon>Periconia</taxon>
    </lineage>
</organism>